<dbReference type="Proteomes" id="UP001177003">
    <property type="component" value="Chromosome 1"/>
</dbReference>
<organism evidence="2 3">
    <name type="scientific">Lactuca saligna</name>
    <name type="common">Willowleaf lettuce</name>
    <dbReference type="NCBI Taxonomy" id="75948"/>
    <lineage>
        <taxon>Eukaryota</taxon>
        <taxon>Viridiplantae</taxon>
        <taxon>Streptophyta</taxon>
        <taxon>Embryophyta</taxon>
        <taxon>Tracheophyta</taxon>
        <taxon>Spermatophyta</taxon>
        <taxon>Magnoliopsida</taxon>
        <taxon>eudicotyledons</taxon>
        <taxon>Gunneridae</taxon>
        <taxon>Pentapetalae</taxon>
        <taxon>asterids</taxon>
        <taxon>campanulids</taxon>
        <taxon>Asterales</taxon>
        <taxon>Asteraceae</taxon>
        <taxon>Cichorioideae</taxon>
        <taxon>Cichorieae</taxon>
        <taxon>Lactucinae</taxon>
        <taxon>Lactuca</taxon>
    </lineage>
</organism>
<feature type="region of interest" description="Disordered" evidence="1">
    <location>
        <begin position="1"/>
        <end position="26"/>
    </location>
</feature>
<evidence type="ECO:0000313" key="3">
    <source>
        <dbReference type="Proteomes" id="UP001177003"/>
    </source>
</evidence>
<proteinExistence type="predicted"/>
<dbReference type="AlphaFoldDB" id="A0AA35YE30"/>
<evidence type="ECO:0000313" key="2">
    <source>
        <dbReference type="EMBL" id="CAI9269763.1"/>
    </source>
</evidence>
<sequence>MEVHNEEDVTSQPKVSEPATTNPKVSTTIPTFVPINEEFFQDFFVPSPTATISTPITIAPCPPISLGVSQVQTPFLTDSTTTTTTTFIVDPTVTVNTSYVGVGPLGFTIGHSTPPISPFRQDDLDMIYGGDDDDFEGFTYSPFNIQIERDDEALVTRGKLKAINEKLDSLLQASKASSSDEYSQVTMKPFLETLTKEHSANLEKTNKVVDASASVCNTTTEKVDKLIIDARSFMEKFQRSFESNTANSIEVIFGLGSTLKTKKAKLEEVRTSIQKDNVKLNSSISSKIMNLQDDFVG</sequence>
<feature type="compositionally biased region" description="Polar residues" evidence="1">
    <location>
        <begin position="10"/>
        <end position="26"/>
    </location>
</feature>
<gene>
    <name evidence="2" type="ORF">LSALG_LOCUS10117</name>
</gene>
<reference evidence="2" key="1">
    <citation type="submission" date="2023-04" db="EMBL/GenBank/DDBJ databases">
        <authorList>
            <person name="Vijverberg K."/>
            <person name="Xiong W."/>
            <person name="Schranz E."/>
        </authorList>
    </citation>
    <scope>NUCLEOTIDE SEQUENCE</scope>
</reference>
<dbReference type="EMBL" id="OX465077">
    <property type="protein sequence ID" value="CAI9269763.1"/>
    <property type="molecule type" value="Genomic_DNA"/>
</dbReference>
<evidence type="ECO:0000256" key="1">
    <source>
        <dbReference type="SAM" id="MobiDB-lite"/>
    </source>
</evidence>
<name>A0AA35YE30_LACSI</name>
<keyword evidence="3" id="KW-1185">Reference proteome</keyword>
<protein>
    <submittedName>
        <fullName evidence="2">Uncharacterized protein</fullName>
    </submittedName>
</protein>
<accession>A0AA35YE30</accession>